<dbReference type="EMBL" id="OZ037952">
    <property type="protein sequence ID" value="CAL1715886.1"/>
    <property type="molecule type" value="Genomic_DNA"/>
</dbReference>
<dbReference type="Gene3D" id="6.10.140.2220">
    <property type="match status" value="1"/>
</dbReference>
<evidence type="ECO:0000313" key="6">
    <source>
        <dbReference type="EMBL" id="CAL1715886.1"/>
    </source>
</evidence>
<proteinExistence type="predicted"/>
<sequence length="207" mass="23864">MPTTLENRCDTCDVHGRRKPLQKCAGCGISRYCSKECQKKDWVVHKIACQMNTLYVDMLKHQDSTPMGRMLCAGLPDDLTMHELDNRLAKWVRFHTTNLVIACFIAIRINDDLDNCNKEVLYISVRPRPQSEHEGYPGKYFAIKDAYPVNIQTTMHWPMPWPPTLLQLQEVQRARESEGRGRVAGYIISLRPSTVDHSPNRESIRHS</sequence>
<dbReference type="SUPFAM" id="SSF144232">
    <property type="entry name" value="HIT/MYND zinc finger-like"/>
    <property type="match status" value="1"/>
</dbReference>
<dbReference type="PROSITE" id="PS50865">
    <property type="entry name" value="ZF_MYND_2"/>
    <property type="match status" value="1"/>
</dbReference>
<evidence type="ECO:0000256" key="4">
    <source>
        <dbReference type="PROSITE-ProRule" id="PRU00134"/>
    </source>
</evidence>
<feature type="domain" description="MYND-type" evidence="5">
    <location>
        <begin position="9"/>
        <end position="49"/>
    </location>
</feature>
<keyword evidence="1" id="KW-0479">Metal-binding</keyword>
<dbReference type="Proteomes" id="UP001497453">
    <property type="component" value="Chromosome 9"/>
</dbReference>
<name>A0ABP1E771_9APHY</name>
<keyword evidence="7" id="KW-1185">Reference proteome</keyword>
<evidence type="ECO:0000256" key="2">
    <source>
        <dbReference type="ARBA" id="ARBA00022771"/>
    </source>
</evidence>
<keyword evidence="2 4" id="KW-0863">Zinc-finger</keyword>
<protein>
    <recommendedName>
        <fullName evidence="5">MYND-type domain-containing protein</fullName>
    </recommendedName>
</protein>
<evidence type="ECO:0000259" key="5">
    <source>
        <dbReference type="PROSITE" id="PS50865"/>
    </source>
</evidence>
<accession>A0ABP1E771</accession>
<evidence type="ECO:0000313" key="7">
    <source>
        <dbReference type="Proteomes" id="UP001497453"/>
    </source>
</evidence>
<keyword evidence="3" id="KW-0862">Zinc</keyword>
<dbReference type="PROSITE" id="PS01360">
    <property type="entry name" value="ZF_MYND_1"/>
    <property type="match status" value="1"/>
</dbReference>
<dbReference type="Pfam" id="PF01753">
    <property type="entry name" value="zf-MYND"/>
    <property type="match status" value="1"/>
</dbReference>
<dbReference type="InterPro" id="IPR002893">
    <property type="entry name" value="Znf_MYND"/>
</dbReference>
<reference evidence="7" key="1">
    <citation type="submission" date="2024-04" db="EMBL/GenBank/DDBJ databases">
        <authorList>
            <person name="Shaw F."/>
            <person name="Minotto A."/>
        </authorList>
    </citation>
    <scope>NUCLEOTIDE SEQUENCE [LARGE SCALE GENOMIC DNA]</scope>
</reference>
<evidence type="ECO:0000256" key="3">
    <source>
        <dbReference type="ARBA" id="ARBA00022833"/>
    </source>
</evidence>
<gene>
    <name evidence="6" type="ORF">GFSPODELE1_LOCUS10474</name>
</gene>
<evidence type="ECO:0000256" key="1">
    <source>
        <dbReference type="ARBA" id="ARBA00022723"/>
    </source>
</evidence>
<organism evidence="6 7">
    <name type="scientific">Somion occarium</name>
    <dbReference type="NCBI Taxonomy" id="3059160"/>
    <lineage>
        <taxon>Eukaryota</taxon>
        <taxon>Fungi</taxon>
        <taxon>Dikarya</taxon>
        <taxon>Basidiomycota</taxon>
        <taxon>Agaricomycotina</taxon>
        <taxon>Agaricomycetes</taxon>
        <taxon>Polyporales</taxon>
        <taxon>Cerrenaceae</taxon>
        <taxon>Somion</taxon>
    </lineage>
</organism>